<dbReference type="PANTHER" id="PTHR22893:SF91">
    <property type="entry name" value="NADPH DEHYDROGENASE 2-RELATED"/>
    <property type="match status" value="1"/>
</dbReference>
<comment type="caution">
    <text evidence="5">The sequence shown here is derived from an EMBL/GenBank/DDBJ whole genome shotgun (WGS) entry which is preliminary data.</text>
</comment>
<dbReference type="GO" id="GO:0010181">
    <property type="term" value="F:FMN binding"/>
    <property type="evidence" value="ECO:0007669"/>
    <property type="project" value="InterPro"/>
</dbReference>
<sequence length="423" mass="48331">MTDERYTPVELKNTNLFKPLKLNNNVTLQHRAVMAPLTRLRADDNHVLRNETDYTLTEEWKEFISKPYNKTGDKVRGLVEEYYHQRSQKAGTLVISEATFISPQAGGYDKAPGIWNDAQTEQLKKVVDAIHENKSYIFVQLWNLGRAAIPALLQKDGLAYLSASDVYNETNDIYNCKSIALKCGNLLRACTIEEIDQFKKDYVNAARNSFKAGADGVEIHAANGYLLNQFLDLGSNTRTDKYGPQSYENRSRFLFEAYDLLVEEFGSDKIALRLSPYGLFGGMTGPQNLEDTIGLYTYIYQQFELRKKENKGPAYISLMEPRVADLTKKDGEGAIEGVSNNFIFDHFSGYVVRSGDLVIGSDFTQEILEQNNKTLIGYGRFFISNPDLVERLEKKLPVNKYDRDTFYSDEFNGYVDYPYYHEE</sequence>
<dbReference type="EMBL" id="LPNN01000001">
    <property type="protein sequence ID" value="OEJ92939.1"/>
    <property type="molecule type" value="Genomic_DNA"/>
</dbReference>
<dbReference type="OrthoDB" id="3969599at2759"/>
<proteinExistence type="inferred from homology"/>
<gene>
    <name evidence="5" type="ORF">AWRI3580_g2</name>
</gene>
<dbReference type="InterPro" id="IPR013785">
    <property type="entry name" value="Aldolase_TIM"/>
</dbReference>
<dbReference type="Proteomes" id="UP000095358">
    <property type="component" value="Unassembled WGS sequence"/>
</dbReference>
<reference evidence="6" key="1">
    <citation type="journal article" date="2016" name="Genome Announc.">
        <title>Genome sequences of three species of Hanseniaspora isolated from spontaneous wine fermentations.</title>
        <authorList>
            <person name="Sternes P.R."/>
            <person name="Lee D."/>
            <person name="Kutyna D.R."/>
            <person name="Borneman A.R."/>
        </authorList>
    </citation>
    <scope>NUCLEOTIDE SEQUENCE [LARGE SCALE GENOMIC DNA]</scope>
    <source>
        <strain evidence="6">AWRI3580</strain>
    </source>
</reference>
<evidence type="ECO:0000256" key="3">
    <source>
        <dbReference type="ARBA" id="ARBA00022643"/>
    </source>
</evidence>
<organism evidence="5 6">
    <name type="scientific">Hanseniaspora uvarum</name>
    <name type="common">Yeast</name>
    <name type="synonym">Kloeckera apiculata</name>
    <dbReference type="NCBI Taxonomy" id="29833"/>
    <lineage>
        <taxon>Eukaryota</taxon>
        <taxon>Fungi</taxon>
        <taxon>Dikarya</taxon>
        <taxon>Ascomycota</taxon>
        <taxon>Saccharomycotina</taxon>
        <taxon>Saccharomycetes</taxon>
        <taxon>Saccharomycodales</taxon>
        <taxon>Saccharomycodaceae</taxon>
        <taxon>Hanseniaspora</taxon>
    </lineage>
</organism>
<accession>A0A1E5S1L9</accession>
<dbReference type="AlphaFoldDB" id="A0A1E5S1L9"/>
<dbReference type="CDD" id="cd02933">
    <property type="entry name" value="OYE_like_FMN"/>
    <property type="match status" value="1"/>
</dbReference>
<evidence type="ECO:0000313" key="5">
    <source>
        <dbReference type="EMBL" id="OEJ92939.1"/>
    </source>
</evidence>
<comment type="similarity">
    <text evidence="2">Belongs to the NADH:flavin oxidoreductase/NADH oxidase family.</text>
</comment>
<comment type="cofactor">
    <cofactor evidence="1">
        <name>FMN</name>
        <dbReference type="ChEBI" id="CHEBI:58210"/>
    </cofactor>
</comment>
<name>A0A1E5S1L9_HANUV</name>
<dbReference type="Pfam" id="PF00724">
    <property type="entry name" value="Oxidored_FMN"/>
    <property type="match status" value="1"/>
</dbReference>
<keyword evidence="3" id="KW-0285">Flavoprotein</keyword>
<keyword evidence="3" id="KW-0288">FMN</keyword>
<evidence type="ECO:0000313" key="6">
    <source>
        <dbReference type="Proteomes" id="UP000095358"/>
    </source>
</evidence>
<dbReference type="InterPro" id="IPR001155">
    <property type="entry name" value="OxRdtase_FMN_N"/>
</dbReference>
<evidence type="ECO:0000256" key="2">
    <source>
        <dbReference type="ARBA" id="ARBA00005979"/>
    </source>
</evidence>
<dbReference type="Gene3D" id="3.20.20.70">
    <property type="entry name" value="Aldolase class I"/>
    <property type="match status" value="1"/>
</dbReference>
<protein>
    <submittedName>
        <fullName evidence="5">NADPH dehydrogenase 2</fullName>
    </submittedName>
</protein>
<dbReference type="GO" id="GO:0003959">
    <property type="term" value="F:NADPH dehydrogenase activity"/>
    <property type="evidence" value="ECO:0007669"/>
    <property type="project" value="TreeGrafter"/>
</dbReference>
<dbReference type="STRING" id="29833.A0A1E5S1L9"/>
<keyword evidence="6" id="KW-1185">Reference proteome</keyword>
<dbReference type="PANTHER" id="PTHR22893">
    <property type="entry name" value="NADH OXIDOREDUCTASE-RELATED"/>
    <property type="match status" value="1"/>
</dbReference>
<evidence type="ECO:0000256" key="1">
    <source>
        <dbReference type="ARBA" id="ARBA00001917"/>
    </source>
</evidence>
<evidence type="ECO:0000259" key="4">
    <source>
        <dbReference type="Pfam" id="PF00724"/>
    </source>
</evidence>
<dbReference type="InterPro" id="IPR045247">
    <property type="entry name" value="Oye-like"/>
</dbReference>
<dbReference type="SUPFAM" id="SSF51395">
    <property type="entry name" value="FMN-linked oxidoreductases"/>
    <property type="match status" value="1"/>
</dbReference>
<feature type="domain" description="NADH:flavin oxidoreductase/NADH oxidase N-terminal" evidence="4">
    <location>
        <begin position="70"/>
        <end position="398"/>
    </location>
</feature>
<dbReference type="VEuPathDB" id="FungiDB:AWRI3580_g2"/>